<organism evidence="3 4">
    <name type="scientific">Pseudomonas japonica</name>
    <dbReference type="NCBI Taxonomy" id="256466"/>
    <lineage>
        <taxon>Bacteria</taxon>
        <taxon>Pseudomonadati</taxon>
        <taxon>Pseudomonadota</taxon>
        <taxon>Gammaproteobacteria</taxon>
        <taxon>Pseudomonadales</taxon>
        <taxon>Pseudomonadaceae</taxon>
        <taxon>Pseudomonas</taxon>
    </lineage>
</organism>
<dbReference type="InterPro" id="IPR036034">
    <property type="entry name" value="PDZ_sf"/>
</dbReference>
<dbReference type="RefSeq" id="WP_141137347.1">
    <property type="nucleotide sequence ID" value="NZ_FZOL01000031.1"/>
</dbReference>
<feature type="chain" id="PRO_5012241171" description="PDZ domain-containing protein" evidence="1">
    <location>
        <begin position="20"/>
        <end position="565"/>
    </location>
</feature>
<keyword evidence="4" id="KW-1185">Reference proteome</keyword>
<name>A0A239L2V7_9PSED</name>
<sequence length="565" mass="61404">MKRMLVVVAGMLVSGLGLAVEPNSTYFEVRDFYYPTANGDYQNYSASGYRQAPSPGVAPTLLLLPTITVDKQGIKFFRNNGTAFDPQSEPDTPVGLITIKPKSVSTMPNNYQTAAIASVLDGQSVDRYLPVSLKNAGMPVMTQEAFSALPIRIAIQDDYIAYDARLAGQEKAAQQYHDYAKQNVALRNVEVQLLIAGTMAASRKYQGSLSSLGEIALLAPTEFQVNQIREGSFELMVVSRFQDTKTSSIHATFNAVQAVNSFVEETQQALTRSRSSGFQVFGIGSRRSTLSTSINQTMQSNDKVQVLEKTQIVMHDASDEMVARFESQFFPELAKQEVIDRHLAASAEAREVGNLELAKVHADYAVAIKEGDKMKEVDGVAAAAALSAGDYAGFLAHGVRAINSNNTKADNFRRLERMETIIEHGKIWDQVSVVSVSREISVPVVMPTVQKYAPRVGICAFRHDVDYPWVALNAWNMPQLFPLKGVMVSCVEANSPAALAGLIPGMFLRSVGGNQVQTVADVAQAILDREPGDVISFRVAQSPSPSSPVSTIRVIDVASKRGPAL</sequence>
<feature type="signal peptide" evidence="1">
    <location>
        <begin position="1"/>
        <end position="19"/>
    </location>
</feature>
<dbReference type="Proteomes" id="UP000198407">
    <property type="component" value="Unassembled WGS sequence"/>
</dbReference>
<evidence type="ECO:0000313" key="3">
    <source>
        <dbReference type="EMBL" id="SNT24650.1"/>
    </source>
</evidence>
<evidence type="ECO:0000256" key="1">
    <source>
        <dbReference type="SAM" id="SignalP"/>
    </source>
</evidence>
<keyword evidence="1" id="KW-0732">Signal</keyword>
<dbReference type="Pfam" id="PF17820">
    <property type="entry name" value="PDZ_6"/>
    <property type="match status" value="1"/>
</dbReference>
<dbReference type="InterPro" id="IPR041489">
    <property type="entry name" value="PDZ_6"/>
</dbReference>
<dbReference type="SUPFAM" id="SSF50156">
    <property type="entry name" value="PDZ domain-like"/>
    <property type="match status" value="1"/>
</dbReference>
<accession>A0A239L2V7</accession>
<dbReference type="EMBL" id="FZOL01000031">
    <property type="protein sequence ID" value="SNT24650.1"/>
    <property type="molecule type" value="Genomic_DNA"/>
</dbReference>
<feature type="domain" description="PDZ" evidence="2">
    <location>
        <begin position="488"/>
        <end position="531"/>
    </location>
</feature>
<dbReference type="OrthoDB" id="9255567at2"/>
<evidence type="ECO:0000313" key="4">
    <source>
        <dbReference type="Proteomes" id="UP000198407"/>
    </source>
</evidence>
<proteinExistence type="predicted"/>
<dbReference type="AlphaFoldDB" id="A0A239L2V7"/>
<protein>
    <recommendedName>
        <fullName evidence="2">PDZ domain-containing protein</fullName>
    </recommendedName>
</protein>
<gene>
    <name evidence="3" type="ORF">SAMN05444352_13126</name>
</gene>
<reference evidence="4" key="1">
    <citation type="submission" date="2017-06" db="EMBL/GenBank/DDBJ databases">
        <authorList>
            <person name="Varghese N."/>
            <person name="Submissions S."/>
        </authorList>
    </citation>
    <scope>NUCLEOTIDE SEQUENCE [LARGE SCALE GENOMIC DNA]</scope>
    <source>
        <strain evidence="4">DSM 22348</strain>
    </source>
</reference>
<dbReference type="Gene3D" id="2.30.42.10">
    <property type="match status" value="1"/>
</dbReference>
<evidence type="ECO:0000259" key="2">
    <source>
        <dbReference type="Pfam" id="PF17820"/>
    </source>
</evidence>